<keyword evidence="3" id="KW-1185">Reference proteome</keyword>
<dbReference type="EMBL" id="KB644413">
    <property type="protein sequence ID" value="EPS31651.1"/>
    <property type="molecule type" value="Genomic_DNA"/>
</dbReference>
<dbReference type="Proteomes" id="UP000019376">
    <property type="component" value="Unassembled WGS sequence"/>
</dbReference>
<evidence type="ECO:0000313" key="3">
    <source>
        <dbReference type="Proteomes" id="UP000019376"/>
    </source>
</evidence>
<protein>
    <submittedName>
        <fullName evidence="2">Uncharacterized protein</fullName>
    </submittedName>
</protein>
<feature type="compositionally biased region" description="Low complexity" evidence="1">
    <location>
        <begin position="101"/>
        <end position="110"/>
    </location>
</feature>
<sequence length="110" mass="11280">MGSGSPGGDPVPVTPCWHPPPVPERMPDGGPPDRPRRRWGPGWPPFPRLPGGAGEREVAAGGLASCPGGWRGGGSEGRRDGDGDGRGRGPNADERPRARGRANPNPGGQP</sequence>
<feature type="compositionally biased region" description="Basic and acidic residues" evidence="1">
    <location>
        <begin position="76"/>
        <end position="97"/>
    </location>
</feature>
<accession>S7ZSF4</accession>
<evidence type="ECO:0000256" key="1">
    <source>
        <dbReference type="SAM" id="MobiDB-lite"/>
    </source>
</evidence>
<organism evidence="2 3">
    <name type="scientific">Penicillium oxalicum (strain 114-2 / CGMCC 5302)</name>
    <name type="common">Penicillium decumbens</name>
    <dbReference type="NCBI Taxonomy" id="933388"/>
    <lineage>
        <taxon>Eukaryota</taxon>
        <taxon>Fungi</taxon>
        <taxon>Dikarya</taxon>
        <taxon>Ascomycota</taxon>
        <taxon>Pezizomycotina</taxon>
        <taxon>Eurotiomycetes</taxon>
        <taxon>Eurotiomycetidae</taxon>
        <taxon>Eurotiales</taxon>
        <taxon>Aspergillaceae</taxon>
        <taxon>Penicillium</taxon>
    </lineage>
</organism>
<name>S7ZSF4_PENO1</name>
<feature type="compositionally biased region" description="Basic and acidic residues" evidence="1">
    <location>
        <begin position="25"/>
        <end position="34"/>
    </location>
</feature>
<reference evidence="2 3" key="1">
    <citation type="journal article" date="2013" name="PLoS ONE">
        <title>Genomic and secretomic analyses reveal unique features of the lignocellulolytic enzyme system of Penicillium decumbens.</title>
        <authorList>
            <person name="Liu G."/>
            <person name="Zhang L."/>
            <person name="Wei X."/>
            <person name="Zou G."/>
            <person name="Qin Y."/>
            <person name="Ma L."/>
            <person name="Li J."/>
            <person name="Zheng H."/>
            <person name="Wang S."/>
            <person name="Wang C."/>
            <person name="Xun L."/>
            <person name="Zhao G.-P."/>
            <person name="Zhou Z."/>
            <person name="Qu Y."/>
        </authorList>
    </citation>
    <scope>NUCLEOTIDE SEQUENCE [LARGE SCALE GENOMIC DNA]</scope>
    <source>
        <strain evidence="3">114-2 / CGMCC 5302</strain>
    </source>
</reference>
<gene>
    <name evidence="2" type="ORF">PDE_06608</name>
</gene>
<dbReference type="AlphaFoldDB" id="S7ZSF4"/>
<proteinExistence type="predicted"/>
<feature type="region of interest" description="Disordered" evidence="1">
    <location>
        <begin position="1"/>
        <end position="110"/>
    </location>
</feature>
<evidence type="ECO:0000313" key="2">
    <source>
        <dbReference type="EMBL" id="EPS31651.1"/>
    </source>
</evidence>
<dbReference type="HOGENOM" id="CLU_2171909_0_0_1"/>